<evidence type="ECO:0000256" key="3">
    <source>
        <dbReference type="ARBA" id="ARBA00023295"/>
    </source>
</evidence>
<dbReference type="Pfam" id="PF07745">
    <property type="entry name" value="Glyco_hydro_53"/>
    <property type="match status" value="1"/>
</dbReference>
<evidence type="ECO:0000256" key="2">
    <source>
        <dbReference type="ARBA" id="ARBA00022801"/>
    </source>
</evidence>
<dbReference type="Proteomes" id="UP000178925">
    <property type="component" value="Unassembled WGS sequence"/>
</dbReference>
<evidence type="ECO:0000256" key="4">
    <source>
        <dbReference type="RuleBase" id="RU361192"/>
    </source>
</evidence>
<protein>
    <recommendedName>
        <fullName evidence="4">Arabinogalactan endo-beta-1,4-galactanase</fullName>
        <ecNumber evidence="4">3.2.1.89</ecNumber>
    </recommendedName>
</protein>
<comment type="similarity">
    <text evidence="1 4">Belongs to the glycosyl hydrolase 53 family.</text>
</comment>
<proteinExistence type="inferred from homology"/>
<evidence type="ECO:0000313" key="5">
    <source>
        <dbReference type="EMBL" id="OGF28901.1"/>
    </source>
</evidence>
<dbReference type="InterPro" id="IPR011683">
    <property type="entry name" value="Glyco_hydro_53"/>
</dbReference>
<organism evidence="5 6">
    <name type="scientific">Candidatus Falkowbacteria bacterium RIFOXYA2_FULL_47_9</name>
    <dbReference type="NCBI Taxonomy" id="1797995"/>
    <lineage>
        <taxon>Bacteria</taxon>
        <taxon>Candidatus Falkowiibacteriota</taxon>
    </lineage>
</organism>
<keyword evidence="2 4" id="KW-0378">Hydrolase</keyword>
<dbReference type="AlphaFoldDB" id="A0A1F5SRU0"/>
<dbReference type="GO" id="GO:0015926">
    <property type="term" value="F:glucosidase activity"/>
    <property type="evidence" value="ECO:0007669"/>
    <property type="project" value="InterPro"/>
</dbReference>
<reference evidence="5 6" key="1">
    <citation type="journal article" date="2016" name="Nat. Commun.">
        <title>Thousands of microbial genomes shed light on interconnected biogeochemical processes in an aquifer system.</title>
        <authorList>
            <person name="Anantharaman K."/>
            <person name="Brown C.T."/>
            <person name="Hug L.A."/>
            <person name="Sharon I."/>
            <person name="Castelle C.J."/>
            <person name="Probst A.J."/>
            <person name="Thomas B.C."/>
            <person name="Singh A."/>
            <person name="Wilkins M.J."/>
            <person name="Karaoz U."/>
            <person name="Brodie E.L."/>
            <person name="Williams K.H."/>
            <person name="Hubbard S.S."/>
            <person name="Banfield J.F."/>
        </authorList>
    </citation>
    <scope>NUCLEOTIDE SEQUENCE [LARGE SCALE GENOMIC DNA]</scope>
</reference>
<comment type="catalytic activity">
    <reaction evidence="4">
        <text>The enzyme specifically hydrolyzes (1-&gt;4)-beta-D-galactosidic linkages in type I arabinogalactans.</text>
        <dbReference type="EC" id="3.2.1.89"/>
    </reaction>
</comment>
<dbReference type="Gene3D" id="3.20.20.80">
    <property type="entry name" value="Glycosidases"/>
    <property type="match status" value="1"/>
</dbReference>
<sequence length="303" mass="34993">MHEAGLEAPTIILSNPPKWAVELYKTDKEKFFTAYQDYVEQVKDSLAQTGGEKISRVQILNELNNKVYTPVRTEDVPRMCNITREAFHEYNPDIKLMATLLASNTTWFVGTPIEKYLTEFEKIKDSFDIIAVDYYPGLWHLDARGASSLQPSELYKQMVKKTELLKKVFEKIASWGKEYELGEVGAPTNEPWASEKGQRYFYDKFFLEFKHLLADFQKHGLKLPSRVGLYEAKDEPPRTLTGKILRRMTPFPEHDLGMREGDGRRKLVLQGNVRLPEAERAQGPSQLSNIIRFLKASRQKTKQ</sequence>
<name>A0A1F5SRU0_9BACT</name>
<dbReference type="InterPro" id="IPR017853">
    <property type="entry name" value="GH"/>
</dbReference>
<evidence type="ECO:0000256" key="1">
    <source>
        <dbReference type="ARBA" id="ARBA00010687"/>
    </source>
</evidence>
<comment type="caution">
    <text evidence="5">The sequence shown here is derived from an EMBL/GenBank/DDBJ whole genome shotgun (WGS) entry which is preliminary data.</text>
</comment>
<accession>A0A1F5SRU0</accession>
<gene>
    <name evidence="5" type="ORF">A2242_00775</name>
</gene>
<keyword evidence="3 4" id="KW-0326">Glycosidase</keyword>
<dbReference type="EMBL" id="MFGC01000004">
    <property type="protein sequence ID" value="OGF28901.1"/>
    <property type="molecule type" value="Genomic_DNA"/>
</dbReference>
<dbReference type="EC" id="3.2.1.89" evidence="4"/>
<dbReference type="GO" id="GO:0031218">
    <property type="term" value="F:arabinogalactan endo-1,4-beta-galactosidase activity"/>
    <property type="evidence" value="ECO:0007669"/>
    <property type="project" value="UniProtKB-EC"/>
</dbReference>
<evidence type="ECO:0000313" key="6">
    <source>
        <dbReference type="Proteomes" id="UP000178925"/>
    </source>
</evidence>
<dbReference type="SUPFAM" id="SSF51445">
    <property type="entry name" value="(Trans)glycosidases"/>
    <property type="match status" value="1"/>
</dbReference>